<dbReference type="InterPro" id="IPR051319">
    <property type="entry name" value="Oligoribo/pAp-PDE_c-di-AMP_PDE"/>
</dbReference>
<evidence type="ECO:0000259" key="2">
    <source>
        <dbReference type="Pfam" id="PF02272"/>
    </source>
</evidence>
<protein>
    <submittedName>
        <fullName evidence="3">Bifunctional oligoribonuclease/PAP phosphatase NrnA</fullName>
    </submittedName>
</protein>
<dbReference type="InterPro" id="IPR003156">
    <property type="entry name" value="DHHA1_dom"/>
</dbReference>
<proteinExistence type="predicted"/>
<comment type="caution">
    <text evidence="3">The sequence shown here is derived from an EMBL/GenBank/DDBJ whole genome shotgun (WGS) entry which is preliminary data.</text>
</comment>
<feature type="domain" description="DHHA1" evidence="2">
    <location>
        <begin position="236"/>
        <end position="322"/>
    </location>
</feature>
<dbReference type="Gene3D" id="3.10.310.30">
    <property type="match status" value="1"/>
</dbReference>
<evidence type="ECO:0000259" key="1">
    <source>
        <dbReference type="Pfam" id="PF01368"/>
    </source>
</evidence>
<dbReference type="AlphaFoldDB" id="A0A538S7U5"/>
<name>A0A538S7U5_UNCEI</name>
<dbReference type="GO" id="GO:0003676">
    <property type="term" value="F:nucleic acid binding"/>
    <property type="evidence" value="ECO:0007669"/>
    <property type="project" value="InterPro"/>
</dbReference>
<dbReference type="PANTHER" id="PTHR47618">
    <property type="entry name" value="BIFUNCTIONAL OLIGORIBONUCLEASE AND PAP PHOSPHATASE NRNA"/>
    <property type="match status" value="1"/>
</dbReference>
<dbReference type="PANTHER" id="PTHR47618:SF1">
    <property type="entry name" value="BIFUNCTIONAL OLIGORIBONUCLEASE AND PAP PHOSPHATASE NRNA"/>
    <property type="match status" value="1"/>
</dbReference>
<gene>
    <name evidence="3" type="ORF">E6K71_09845</name>
</gene>
<dbReference type="Gene3D" id="3.90.1640.10">
    <property type="entry name" value="inorganic pyrophosphatase (n-terminal core)"/>
    <property type="match status" value="1"/>
</dbReference>
<dbReference type="EMBL" id="VBOR01000110">
    <property type="protein sequence ID" value="TMQ47459.1"/>
    <property type="molecule type" value="Genomic_DNA"/>
</dbReference>
<accession>A0A538S7U5</accession>
<reference evidence="3 4" key="1">
    <citation type="journal article" date="2019" name="Nat. Microbiol.">
        <title>Mediterranean grassland soil C-N compound turnover is dependent on rainfall and depth, and is mediated by genomically divergent microorganisms.</title>
        <authorList>
            <person name="Diamond S."/>
            <person name="Andeer P.F."/>
            <person name="Li Z."/>
            <person name="Crits-Christoph A."/>
            <person name="Burstein D."/>
            <person name="Anantharaman K."/>
            <person name="Lane K.R."/>
            <person name="Thomas B.C."/>
            <person name="Pan C."/>
            <person name="Northen T.R."/>
            <person name="Banfield J.F."/>
        </authorList>
    </citation>
    <scope>NUCLEOTIDE SEQUENCE [LARGE SCALE GENOMIC DNA]</scope>
    <source>
        <strain evidence="3">WS_1</strain>
    </source>
</reference>
<dbReference type="Proteomes" id="UP000316292">
    <property type="component" value="Unassembled WGS sequence"/>
</dbReference>
<dbReference type="InterPro" id="IPR038763">
    <property type="entry name" value="DHH_sf"/>
</dbReference>
<feature type="domain" description="DDH" evidence="1">
    <location>
        <begin position="19"/>
        <end position="160"/>
    </location>
</feature>
<dbReference type="Pfam" id="PF01368">
    <property type="entry name" value="DHH"/>
    <property type="match status" value="1"/>
</dbReference>
<dbReference type="Pfam" id="PF02272">
    <property type="entry name" value="DHHA1"/>
    <property type="match status" value="1"/>
</dbReference>
<evidence type="ECO:0000313" key="4">
    <source>
        <dbReference type="Proteomes" id="UP000316292"/>
    </source>
</evidence>
<sequence length="329" mass="34580">MSDAAFEAFEPFVLGANEFLITSHVDPDGDAVGSSLGLRAALQDLGKTAEVVLESPLPEALAFLPGAETIRRPAEVTKQYGAAFLLDSSSADRAGQVLSRCLTPDARVAVIDHHWGNDGYGHVRLVNPEASATAELVYDLIELLRVPISPEIAECLYTGILSDTGGFRYANTSSRTLRVAARLVEHGARASRVAEALYATKTGPSLRILGLALASLEARSGGRIGAMTISLEMFEKAGAKPEDADGIVQYAKALAGARVGMLVQEVAKDEIRASLRSDGSVDVNQVASEFGGGGHRNAAGLRVRGGLGQVREDLIRALERAMNGASPSS</sequence>
<dbReference type="SUPFAM" id="SSF64182">
    <property type="entry name" value="DHH phosphoesterases"/>
    <property type="match status" value="1"/>
</dbReference>
<organism evidence="3 4">
    <name type="scientific">Eiseniibacteriota bacterium</name>
    <dbReference type="NCBI Taxonomy" id="2212470"/>
    <lineage>
        <taxon>Bacteria</taxon>
        <taxon>Candidatus Eiseniibacteriota</taxon>
    </lineage>
</organism>
<dbReference type="InterPro" id="IPR001667">
    <property type="entry name" value="DDH_dom"/>
</dbReference>
<evidence type="ECO:0000313" key="3">
    <source>
        <dbReference type="EMBL" id="TMQ47459.1"/>
    </source>
</evidence>